<evidence type="ECO:0000259" key="8">
    <source>
        <dbReference type="PROSITE" id="PS51202"/>
    </source>
</evidence>
<feature type="transmembrane region" description="Helical" evidence="7">
    <location>
        <begin position="435"/>
        <end position="453"/>
    </location>
</feature>
<feature type="transmembrane region" description="Helical" evidence="7">
    <location>
        <begin position="473"/>
        <end position="504"/>
    </location>
</feature>
<organism evidence="9 10">
    <name type="scientific">Vibrio mangrovi</name>
    <dbReference type="NCBI Taxonomy" id="474394"/>
    <lineage>
        <taxon>Bacteria</taxon>
        <taxon>Pseudomonadati</taxon>
        <taxon>Pseudomonadota</taxon>
        <taxon>Gammaproteobacteria</taxon>
        <taxon>Vibrionales</taxon>
        <taxon>Vibrionaceae</taxon>
        <taxon>Vibrio</taxon>
    </lineage>
</organism>
<dbReference type="InterPro" id="IPR036721">
    <property type="entry name" value="RCK_C_sf"/>
</dbReference>
<evidence type="ECO:0000256" key="3">
    <source>
        <dbReference type="ARBA" id="ARBA00022692"/>
    </source>
</evidence>
<evidence type="ECO:0000256" key="1">
    <source>
        <dbReference type="ARBA" id="ARBA00004141"/>
    </source>
</evidence>
<dbReference type="Pfam" id="PF03600">
    <property type="entry name" value="CitMHS"/>
    <property type="match status" value="1"/>
</dbReference>
<dbReference type="RefSeq" id="WP_390623636.1">
    <property type="nucleotide sequence ID" value="NZ_AP024883.1"/>
</dbReference>
<evidence type="ECO:0000256" key="4">
    <source>
        <dbReference type="ARBA" id="ARBA00022737"/>
    </source>
</evidence>
<dbReference type="AlphaFoldDB" id="A0A1Y6IV74"/>
<accession>A0A1Y6IV74</accession>
<gene>
    <name evidence="9" type="ORF">VIM7927_02822</name>
</gene>
<dbReference type="SUPFAM" id="SSF116726">
    <property type="entry name" value="TrkA C-terminal domain-like"/>
    <property type="match status" value="2"/>
</dbReference>
<dbReference type="InterPro" id="IPR006037">
    <property type="entry name" value="RCK_C"/>
</dbReference>
<feature type="transmembrane region" description="Helical" evidence="7">
    <location>
        <begin position="169"/>
        <end position="196"/>
    </location>
</feature>
<dbReference type="GO" id="GO:0005886">
    <property type="term" value="C:plasma membrane"/>
    <property type="evidence" value="ECO:0007669"/>
    <property type="project" value="TreeGrafter"/>
</dbReference>
<name>A0A1Y6IV74_9VIBR</name>
<dbReference type="Proteomes" id="UP000196125">
    <property type="component" value="Unassembled WGS sequence"/>
</dbReference>
<feature type="transmembrane region" description="Helical" evidence="7">
    <location>
        <begin position="53"/>
        <end position="72"/>
    </location>
</feature>
<sequence length="576" mass="63378">MMLLNGSTVILIAFILTILGLIRYQSYPERVFGALLLFLYISNQVSSEQVIASFANPGLLTLILLMVCSLALEKTKLLRIITNYVIKPGYYATWIRLYLVTTIASAFLNNTAVVSTMLSPIRNNPHHTASKLLIPLSYSAILGGTLTLIGTSTNLIVNSMVIDQGLSELTFFDFTLIGSVIVLSCGLILLLCSHWLPDQVTYHTVASDYFIDVSVHPQSSLIGKSIEKNGLRNLESLFLVEILRGKRLISPVTPYDIIEPEDRLIFSGDIKKVTLLTQFDGLNSYADRNGLPLNNLTEVIIRPDSILVGQNLKEVGFRALFDAAVVGIRRDGEKISGKLGDATLFAGDYLILAIGDDFKSRRNINKNFYQVSGVTTEQYLHGIREKLTVIGFITAIALAALGIASLFKSLLIFLGLLLLCGCLNPNEIIQRFPRNIWLIIATAILLSQTVSQSDGFHELGGWIQRHHTVFTPFIGLLLIYGITWLLTELITNNAAAALSFPIAYGLATNMGVDPKTYILAIAFGASASFISPYSYQTNLMVYSAGQYRLADFVRMGLPVSLMYSAVVIGCITIFYL</sequence>
<reference evidence="9 10" key="1">
    <citation type="submission" date="2017-05" db="EMBL/GenBank/DDBJ databases">
        <authorList>
            <person name="Song R."/>
            <person name="Chenine A.L."/>
            <person name="Ruprecht R.M."/>
        </authorList>
    </citation>
    <scope>NUCLEOTIDE SEQUENCE [LARGE SCALE GENOMIC DNA]</scope>
    <source>
        <strain evidence="9 10">CECT 7927</strain>
    </source>
</reference>
<keyword evidence="5 7" id="KW-1133">Transmembrane helix</keyword>
<feature type="transmembrane region" description="Helical" evidence="7">
    <location>
        <begin position="555"/>
        <end position="575"/>
    </location>
</feature>
<feature type="transmembrane region" description="Helical" evidence="7">
    <location>
        <begin position="390"/>
        <end position="423"/>
    </location>
</feature>
<feature type="domain" description="RCK C-terminal" evidence="8">
    <location>
        <begin position="283"/>
        <end position="370"/>
    </location>
</feature>
<dbReference type="PANTHER" id="PTHR43652:SF2">
    <property type="entry name" value="BASIC AMINO ACID ANTIPORTER YFCC-RELATED"/>
    <property type="match status" value="1"/>
</dbReference>
<feature type="transmembrane region" description="Helical" evidence="7">
    <location>
        <begin position="6"/>
        <end position="24"/>
    </location>
</feature>
<feature type="transmembrane region" description="Helical" evidence="7">
    <location>
        <begin position="132"/>
        <end position="157"/>
    </location>
</feature>
<evidence type="ECO:0000256" key="5">
    <source>
        <dbReference type="ARBA" id="ARBA00022989"/>
    </source>
</evidence>
<feature type="transmembrane region" description="Helical" evidence="7">
    <location>
        <begin position="516"/>
        <end position="535"/>
    </location>
</feature>
<evidence type="ECO:0000256" key="2">
    <source>
        <dbReference type="ARBA" id="ARBA00022448"/>
    </source>
</evidence>
<protein>
    <submittedName>
        <fullName evidence="9">TrkA-C domain protein</fullName>
    </submittedName>
</protein>
<proteinExistence type="predicted"/>
<keyword evidence="4" id="KW-0677">Repeat</keyword>
<evidence type="ECO:0000313" key="9">
    <source>
        <dbReference type="EMBL" id="SMS01526.1"/>
    </source>
</evidence>
<comment type="subcellular location">
    <subcellularLocation>
        <location evidence="1">Membrane</location>
        <topology evidence="1">Multi-pass membrane protein</topology>
    </subcellularLocation>
</comment>
<keyword evidence="3 7" id="KW-0812">Transmembrane</keyword>
<feature type="domain" description="RCK C-terminal" evidence="8">
    <location>
        <begin position="197"/>
        <end position="282"/>
    </location>
</feature>
<evidence type="ECO:0000313" key="10">
    <source>
        <dbReference type="Proteomes" id="UP000196125"/>
    </source>
</evidence>
<keyword evidence="6 7" id="KW-0472">Membrane</keyword>
<dbReference type="InterPro" id="IPR004680">
    <property type="entry name" value="Cit_transptr-like_dom"/>
</dbReference>
<dbReference type="InterPro" id="IPR051679">
    <property type="entry name" value="DASS-Related_Transporters"/>
</dbReference>
<dbReference type="GO" id="GO:0008324">
    <property type="term" value="F:monoatomic cation transmembrane transporter activity"/>
    <property type="evidence" value="ECO:0007669"/>
    <property type="project" value="InterPro"/>
</dbReference>
<keyword evidence="2" id="KW-0813">Transport</keyword>
<evidence type="ECO:0000256" key="6">
    <source>
        <dbReference type="ARBA" id="ARBA00023136"/>
    </source>
</evidence>
<feature type="transmembrane region" description="Helical" evidence="7">
    <location>
        <begin position="93"/>
        <end position="112"/>
    </location>
</feature>
<evidence type="ECO:0000256" key="7">
    <source>
        <dbReference type="SAM" id="Phobius"/>
    </source>
</evidence>
<dbReference type="PROSITE" id="PS51202">
    <property type="entry name" value="RCK_C"/>
    <property type="match status" value="2"/>
</dbReference>
<dbReference type="GO" id="GO:0006813">
    <property type="term" value="P:potassium ion transport"/>
    <property type="evidence" value="ECO:0007669"/>
    <property type="project" value="InterPro"/>
</dbReference>
<dbReference type="Pfam" id="PF02080">
    <property type="entry name" value="TrkA_C"/>
    <property type="match status" value="2"/>
</dbReference>
<dbReference type="Gene3D" id="3.30.70.1450">
    <property type="entry name" value="Regulator of K+ conductance, C-terminal domain"/>
    <property type="match status" value="2"/>
</dbReference>
<dbReference type="PANTHER" id="PTHR43652">
    <property type="entry name" value="BASIC AMINO ACID ANTIPORTER YFCC-RELATED"/>
    <property type="match status" value="1"/>
</dbReference>
<dbReference type="EMBL" id="FXXI01000005">
    <property type="protein sequence ID" value="SMS01526.1"/>
    <property type="molecule type" value="Genomic_DNA"/>
</dbReference>